<dbReference type="Pfam" id="PF01758">
    <property type="entry name" value="SBF"/>
    <property type="match status" value="1"/>
</dbReference>
<feature type="transmembrane region" description="Helical" evidence="11">
    <location>
        <begin position="303"/>
        <end position="325"/>
    </location>
</feature>
<feature type="transmembrane region" description="Helical" evidence="11">
    <location>
        <begin position="93"/>
        <end position="112"/>
    </location>
</feature>
<dbReference type="InterPro" id="IPR002657">
    <property type="entry name" value="BilAc:Na_symport/Acr3"/>
</dbReference>
<feature type="transmembrane region" description="Helical" evidence="11">
    <location>
        <begin position="238"/>
        <end position="260"/>
    </location>
</feature>
<evidence type="ECO:0000313" key="13">
    <source>
        <dbReference type="Proteomes" id="UP001273166"/>
    </source>
</evidence>
<feature type="transmembrane region" description="Helical" evidence="11">
    <location>
        <begin position="133"/>
        <end position="156"/>
    </location>
</feature>
<feature type="transmembrane region" description="Helical" evidence="11">
    <location>
        <begin position="365"/>
        <end position="386"/>
    </location>
</feature>
<dbReference type="InterPro" id="IPR004706">
    <property type="entry name" value="Arsenical-R_Acr3"/>
</dbReference>
<keyword evidence="6" id="KW-0059">Arsenical resistance</keyword>
<dbReference type="Gene3D" id="1.20.1530.20">
    <property type="match status" value="1"/>
</dbReference>
<dbReference type="PANTHER" id="PTHR43057:SF1">
    <property type="entry name" value="ARSENICAL-RESISTANCE PROTEIN 3"/>
    <property type="match status" value="1"/>
</dbReference>
<protein>
    <submittedName>
        <fullName evidence="12">Sodium bile acid symporter family-domain-containing protein</fullName>
    </submittedName>
</protein>
<dbReference type="GO" id="GO:0015105">
    <property type="term" value="F:arsenite transmembrane transporter activity"/>
    <property type="evidence" value="ECO:0007669"/>
    <property type="project" value="TreeGrafter"/>
</dbReference>
<accession>A0AAJ0M6B2</accession>
<reference evidence="12" key="2">
    <citation type="submission" date="2023-06" db="EMBL/GenBank/DDBJ databases">
        <authorList>
            <consortium name="Lawrence Berkeley National Laboratory"/>
            <person name="Mondo S.J."/>
            <person name="Hensen N."/>
            <person name="Bonometti L."/>
            <person name="Westerberg I."/>
            <person name="Brannstrom I.O."/>
            <person name="Guillou S."/>
            <person name="Cros-Aarteil S."/>
            <person name="Calhoun S."/>
            <person name="Haridas S."/>
            <person name="Kuo A."/>
            <person name="Pangilinan J."/>
            <person name="Riley R."/>
            <person name="Labutti K."/>
            <person name="Andreopoulos B."/>
            <person name="Lipzen A."/>
            <person name="Chen C."/>
            <person name="Yanf M."/>
            <person name="Daum C."/>
            <person name="Ng V."/>
            <person name="Clum A."/>
            <person name="Steindorff A."/>
            <person name="Ohm R."/>
            <person name="Martin F."/>
            <person name="Silar P."/>
            <person name="Natvig D."/>
            <person name="Lalanne C."/>
            <person name="Gautier V."/>
            <person name="Ament-Velasquez S.L."/>
            <person name="Kruys A."/>
            <person name="Hutchinson M.I."/>
            <person name="Powell A.J."/>
            <person name="Barry K."/>
            <person name="Miller A.N."/>
            <person name="Grigoriev I.V."/>
            <person name="Debuchy R."/>
            <person name="Gladieux P."/>
            <person name="Thoren M.H."/>
            <person name="Johannesson H."/>
        </authorList>
    </citation>
    <scope>NUCLEOTIDE SEQUENCE</scope>
    <source>
        <strain evidence="12">CBS 333.67</strain>
    </source>
</reference>
<evidence type="ECO:0000256" key="3">
    <source>
        <dbReference type="ARBA" id="ARBA00022448"/>
    </source>
</evidence>
<dbReference type="GO" id="GO:0046685">
    <property type="term" value="P:response to arsenic-containing substance"/>
    <property type="evidence" value="ECO:0007669"/>
    <property type="project" value="UniProtKB-KW"/>
</dbReference>
<evidence type="ECO:0000256" key="7">
    <source>
        <dbReference type="ARBA" id="ARBA00022989"/>
    </source>
</evidence>
<dbReference type="PANTHER" id="PTHR43057">
    <property type="entry name" value="ARSENITE EFFLUX TRANSPORTER"/>
    <property type="match status" value="1"/>
</dbReference>
<dbReference type="InterPro" id="IPR038770">
    <property type="entry name" value="Na+/solute_symporter_sf"/>
</dbReference>
<comment type="similarity">
    <text evidence="2 9">Belongs to the arsenical resistance-3 (ACR3) (TC 2.A.59) family.</text>
</comment>
<dbReference type="NCBIfam" id="TIGR00832">
    <property type="entry name" value="acr3"/>
    <property type="match status" value="1"/>
</dbReference>
<reference evidence="12" key="1">
    <citation type="journal article" date="2023" name="Mol. Phylogenet. Evol.">
        <title>Genome-scale phylogeny and comparative genomics of the fungal order Sordariales.</title>
        <authorList>
            <person name="Hensen N."/>
            <person name="Bonometti L."/>
            <person name="Westerberg I."/>
            <person name="Brannstrom I.O."/>
            <person name="Guillou S."/>
            <person name="Cros-Aarteil S."/>
            <person name="Calhoun S."/>
            <person name="Haridas S."/>
            <person name="Kuo A."/>
            <person name="Mondo S."/>
            <person name="Pangilinan J."/>
            <person name="Riley R."/>
            <person name="LaButti K."/>
            <person name="Andreopoulos B."/>
            <person name="Lipzen A."/>
            <person name="Chen C."/>
            <person name="Yan M."/>
            <person name="Daum C."/>
            <person name="Ng V."/>
            <person name="Clum A."/>
            <person name="Steindorff A."/>
            <person name="Ohm R.A."/>
            <person name="Martin F."/>
            <person name="Silar P."/>
            <person name="Natvig D.O."/>
            <person name="Lalanne C."/>
            <person name="Gautier V."/>
            <person name="Ament-Velasquez S.L."/>
            <person name="Kruys A."/>
            <person name="Hutchinson M.I."/>
            <person name="Powell A.J."/>
            <person name="Barry K."/>
            <person name="Miller A.N."/>
            <person name="Grigoriev I.V."/>
            <person name="Debuchy R."/>
            <person name="Gladieux P."/>
            <person name="Hiltunen Thoren M."/>
            <person name="Johannesson H."/>
        </authorList>
    </citation>
    <scope>NUCLEOTIDE SEQUENCE</scope>
    <source>
        <strain evidence="12">CBS 333.67</strain>
    </source>
</reference>
<keyword evidence="5 9" id="KW-0812">Transmembrane</keyword>
<evidence type="ECO:0000256" key="5">
    <source>
        <dbReference type="ARBA" id="ARBA00022692"/>
    </source>
</evidence>
<dbReference type="GO" id="GO:0015104">
    <property type="term" value="F:antimonite transmembrane transporter activity"/>
    <property type="evidence" value="ECO:0007669"/>
    <property type="project" value="TreeGrafter"/>
</dbReference>
<comment type="subcellular location">
    <subcellularLocation>
        <location evidence="1 9">Cell membrane</location>
        <topology evidence="1 9">Multi-pass membrane protein</topology>
    </subcellularLocation>
</comment>
<dbReference type="PIRSF" id="PIRSF005508">
    <property type="entry name" value="Acr3"/>
    <property type="match status" value="1"/>
</dbReference>
<feature type="transmembrane region" description="Helical" evidence="11">
    <location>
        <begin position="162"/>
        <end position="181"/>
    </location>
</feature>
<keyword evidence="7 9" id="KW-1133">Transmembrane helix</keyword>
<organism evidence="12 13">
    <name type="scientific">Chaetomium strumarium</name>
    <dbReference type="NCBI Taxonomy" id="1170767"/>
    <lineage>
        <taxon>Eukaryota</taxon>
        <taxon>Fungi</taxon>
        <taxon>Dikarya</taxon>
        <taxon>Ascomycota</taxon>
        <taxon>Pezizomycotina</taxon>
        <taxon>Sordariomycetes</taxon>
        <taxon>Sordariomycetidae</taxon>
        <taxon>Sordariales</taxon>
        <taxon>Chaetomiaceae</taxon>
        <taxon>Chaetomium</taxon>
    </lineage>
</organism>
<comment type="caution">
    <text evidence="12">The sequence shown here is derived from an EMBL/GenBank/DDBJ whole genome shotgun (WGS) entry which is preliminary data.</text>
</comment>
<dbReference type="GO" id="GO:0015297">
    <property type="term" value="F:antiporter activity"/>
    <property type="evidence" value="ECO:0007669"/>
    <property type="project" value="UniProtKB-UniRule"/>
</dbReference>
<feature type="region of interest" description="Disordered" evidence="10">
    <location>
        <begin position="1"/>
        <end position="44"/>
    </location>
</feature>
<dbReference type="FunFam" id="1.20.1530.20:FF:000009">
    <property type="entry name" value="Arsenite transporter, ACR3 family"/>
    <property type="match status" value="1"/>
</dbReference>
<feature type="transmembrane region" description="Helical" evidence="11">
    <location>
        <begin position="332"/>
        <end position="359"/>
    </location>
</feature>
<dbReference type="RefSeq" id="XP_062726299.1">
    <property type="nucleotide sequence ID" value="XM_062864441.1"/>
</dbReference>
<feature type="transmembrane region" description="Helical" evidence="11">
    <location>
        <begin position="62"/>
        <end position="81"/>
    </location>
</feature>
<evidence type="ECO:0000256" key="2">
    <source>
        <dbReference type="ARBA" id="ARBA00010110"/>
    </source>
</evidence>
<evidence type="ECO:0000256" key="6">
    <source>
        <dbReference type="ARBA" id="ARBA00022849"/>
    </source>
</evidence>
<keyword evidence="8 9" id="KW-0472">Membrane</keyword>
<keyword evidence="13" id="KW-1185">Reference proteome</keyword>
<evidence type="ECO:0000256" key="11">
    <source>
        <dbReference type="SAM" id="Phobius"/>
    </source>
</evidence>
<feature type="transmembrane region" description="Helical" evidence="11">
    <location>
        <begin position="272"/>
        <end position="291"/>
    </location>
</feature>
<dbReference type="GO" id="GO:0005886">
    <property type="term" value="C:plasma membrane"/>
    <property type="evidence" value="ECO:0007669"/>
    <property type="project" value="UniProtKB-SubCell"/>
</dbReference>
<evidence type="ECO:0000256" key="9">
    <source>
        <dbReference type="PIRNR" id="PIRNR005508"/>
    </source>
</evidence>
<gene>
    <name evidence="12" type="ORF">B0T15DRAFT_388325</name>
</gene>
<evidence type="ECO:0000256" key="4">
    <source>
        <dbReference type="ARBA" id="ARBA00022475"/>
    </source>
</evidence>
<dbReference type="GeneID" id="87883270"/>
<evidence type="ECO:0000256" key="10">
    <source>
        <dbReference type="SAM" id="MobiDB-lite"/>
    </source>
</evidence>
<evidence type="ECO:0000256" key="8">
    <source>
        <dbReference type="ARBA" id="ARBA00023136"/>
    </source>
</evidence>
<name>A0AAJ0M6B2_9PEZI</name>
<keyword evidence="4 9" id="KW-1003">Cell membrane</keyword>
<dbReference type="AlphaFoldDB" id="A0AAJ0M6B2"/>
<proteinExistence type="inferred from homology"/>
<sequence length="402" mass="43903">MDRGHPSAVADTKTADKTSSTDAQATASDVEKQEPPPQHAPCCEPSQSRLSAFSSLGFLDRFLAAWIFLAMLIGILLGNFVDDVQPALQRGNFVGVSLPIAIGLLVMMYPILCKVQYEKLHEVFRTREVWVQLGFSIIVNWIIAPLVMLGLAWAFLPDQQGLREGLILVGIARCIAMVLIWNSLARGHGDYCAILVAVNSLLQIVLFAPLSLLFLRVFNPHARQAMQDISYATVATSVGVFLGIPLGAAMLTRLVLLPLLGPDRYRTHFVRFAAPWSLIGLLFTILVLFASQGKQVVHQIVSVVRVAAPLVVYFALIFFATLVLARKMGFRYGYAVTQSFTAASNNFELAIAVAVAAFGPHSDQALAATVGPLIEVPVLLGLVYAVRWFAKRTGWKDPEVES</sequence>
<dbReference type="Proteomes" id="UP001273166">
    <property type="component" value="Unassembled WGS sequence"/>
</dbReference>
<evidence type="ECO:0000313" key="12">
    <source>
        <dbReference type="EMBL" id="KAK3310519.1"/>
    </source>
</evidence>
<feature type="transmembrane region" description="Helical" evidence="11">
    <location>
        <begin position="193"/>
        <end position="218"/>
    </location>
</feature>
<dbReference type="EMBL" id="JAUDZG010000001">
    <property type="protein sequence ID" value="KAK3310519.1"/>
    <property type="molecule type" value="Genomic_DNA"/>
</dbReference>
<keyword evidence="3 9" id="KW-0813">Transport</keyword>
<evidence type="ECO:0000256" key="1">
    <source>
        <dbReference type="ARBA" id="ARBA00004651"/>
    </source>
</evidence>